<proteinExistence type="inferred from homology"/>
<evidence type="ECO:0000256" key="5">
    <source>
        <dbReference type="ARBA" id="ARBA00023163"/>
    </source>
</evidence>
<keyword evidence="7" id="KW-0032">Aminotransferase</keyword>
<evidence type="ECO:0000259" key="6">
    <source>
        <dbReference type="PROSITE" id="PS50949"/>
    </source>
</evidence>
<dbReference type="Gene3D" id="3.90.1150.10">
    <property type="entry name" value="Aspartate Aminotransferase, domain 1"/>
    <property type="match status" value="1"/>
</dbReference>
<dbReference type="AlphaFoldDB" id="A0A974SLV3"/>
<dbReference type="PANTHER" id="PTHR46577:SF1">
    <property type="entry name" value="HTH-TYPE TRANSCRIPTIONAL REGULATORY PROTEIN GABR"/>
    <property type="match status" value="1"/>
</dbReference>
<dbReference type="InterPro" id="IPR015422">
    <property type="entry name" value="PyrdxlP-dep_Trfase_small"/>
</dbReference>
<accession>A0A974SLV3</accession>
<dbReference type="RefSeq" id="WP_203386063.1">
    <property type="nucleotide sequence ID" value="NZ_CP064781.1"/>
</dbReference>
<dbReference type="Pfam" id="PF00155">
    <property type="entry name" value="Aminotran_1_2"/>
    <property type="match status" value="1"/>
</dbReference>
<reference evidence="7" key="1">
    <citation type="submission" date="2020-11" db="EMBL/GenBank/DDBJ databases">
        <title>Azospira restricta DSM 18626 genome sequence.</title>
        <authorList>
            <person name="Moe W.M."/>
        </authorList>
    </citation>
    <scope>NUCLEOTIDE SEQUENCE</scope>
    <source>
        <strain evidence="7">DSM 18626</strain>
    </source>
</reference>
<evidence type="ECO:0000256" key="1">
    <source>
        <dbReference type="ARBA" id="ARBA00005384"/>
    </source>
</evidence>
<dbReference type="EMBL" id="CP064781">
    <property type="protein sequence ID" value="QRJ62531.1"/>
    <property type="molecule type" value="Genomic_DNA"/>
</dbReference>
<dbReference type="InterPro" id="IPR036390">
    <property type="entry name" value="WH_DNA-bd_sf"/>
</dbReference>
<evidence type="ECO:0000256" key="3">
    <source>
        <dbReference type="ARBA" id="ARBA00023015"/>
    </source>
</evidence>
<dbReference type="GO" id="GO:0003677">
    <property type="term" value="F:DNA binding"/>
    <property type="evidence" value="ECO:0007669"/>
    <property type="project" value="UniProtKB-KW"/>
</dbReference>
<dbReference type="InterPro" id="IPR000524">
    <property type="entry name" value="Tscrpt_reg_HTH_GntR"/>
</dbReference>
<dbReference type="InterPro" id="IPR004839">
    <property type="entry name" value="Aminotransferase_I/II_large"/>
</dbReference>
<gene>
    <name evidence="7" type="ORF">IWH25_12145</name>
</gene>
<dbReference type="PANTHER" id="PTHR46577">
    <property type="entry name" value="HTH-TYPE TRANSCRIPTIONAL REGULATORY PROTEIN GABR"/>
    <property type="match status" value="1"/>
</dbReference>
<keyword evidence="4" id="KW-0238">DNA-binding</keyword>
<dbReference type="SMART" id="SM00345">
    <property type="entry name" value="HTH_GNTR"/>
    <property type="match status" value="1"/>
</dbReference>
<keyword evidence="5" id="KW-0804">Transcription</keyword>
<dbReference type="Gene3D" id="1.10.10.10">
    <property type="entry name" value="Winged helix-like DNA-binding domain superfamily/Winged helix DNA-binding domain"/>
    <property type="match status" value="1"/>
</dbReference>
<dbReference type="Proteomes" id="UP000663444">
    <property type="component" value="Chromosome"/>
</dbReference>
<dbReference type="GO" id="GO:0003700">
    <property type="term" value="F:DNA-binding transcription factor activity"/>
    <property type="evidence" value="ECO:0007669"/>
    <property type="project" value="InterPro"/>
</dbReference>
<keyword evidence="7" id="KW-0808">Transferase</keyword>
<dbReference type="GO" id="GO:0008483">
    <property type="term" value="F:transaminase activity"/>
    <property type="evidence" value="ECO:0007669"/>
    <property type="project" value="UniProtKB-KW"/>
</dbReference>
<comment type="similarity">
    <text evidence="1">In the C-terminal section; belongs to the class-I pyridoxal-phosphate-dependent aminotransferase family.</text>
</comment>
<dbReference type="InterPro" id="IPR015424">
    <property type="entry name" value="PyrdxlP-dep_Trfase"/>
</dbReference>
<keyword evidence="3" id="KW-0805">Transcription regulation</keyword>
<dbReference type="InterPro" id="IPR051446">
    <property type="entry name" value="HTH_trans_reg/aminotransferase"/>
</dbReference>
<sequence length="493" mass="53217">MDEPLAAPVADRTPLYRALAGQYRSAIESGALRPGERFPSVRTLMGRHGVSLSTALQVCRSLESEGWLEARPRSGNFVRRPKRFAAAALQEPDHAALPDPAQFVGIHARVSDFVARGIVARSKGKPVRINLSGAACAPALYPGEALKNAATRALRRHPDLLVKNIALNGNAGFRGILARRAMESGMVLSPDEIVVTHGCIEALNVALRAVAQPGDIVAVESPTYFGLLQVLESLGLRALEIPTSPQTGISLEALELATRTYPEIKAVVVVPVLQNPLGSIMPDAHKARLVALCDAAGIALIEDDTYGALANGDAPRKALKHWDRTGNVIHCASLHKILAAGMRLGWISAGRRQARVEMLKYAQTRSSEELSQLAAGEFIASSAFDRYLRRLRGQLADQRARTAAAIAECFPAGTRFNEPDGGLMLWIELPADISSQRVFDAALDEGILVAPGQMFSNSNRFDNYLRLNCGLPFTDEVEAALRRLGQLVAQARR</sequence>
<dbReference type="SUPFAM" id="SSF46785">
    <property type="entry name" value="Winged helix' DNA-binding domain"/>
    <property type="match status" value="1"/>
</dbReference>
<dbReference type="InterPro" id="IPR015421">
    <property type="entry name" value="PyrdxlP-dep_Trfase_major"/>
</dbReference>
<dbReference type="KEGG" id="ares:IWH25_12145"/>
<dbReference type="SUPFAM" id="SSF53383">
    <property type="entry name" value="PLP-dependent transferases"/>
    <property type="match status" value="1"/>
</dbReference>
<keyword evidence="8" id="KW-1185">Reference proteome</keyword>
<feature type="domain" description="HTH gntR-type" evidence="6">
    <location>
        <begin position="13"/>
        <end position="81"/>
    </location>
</feature>
<dbReference type="Gene3D" id="3.40.640.10">
    <property type="entry name" value="Type I PLP-dependent aspartate aminotransferase-like (Major domain)"/>
    <property type="match status" value="1"/>
</dbReference>
<dbReference type="CDD" id="cd00609">
    <property type="entry name" value="AAT_like"/>
    <property type="match status" value="1"/>
</dbReference>
<dbReference type="InterPro" id="IPR036388">
    <property type="entry name" value="WH-like_DNA-bd_sf"/>
</dbReference>
<evidence type="ECO:0000256" key="4">
    <source>
        <dbReference type="ARBA" id="ARBA00023125"/>
    </source>
</evidence>
<dbReference type="GO" id="GO:0030170">
    <property type="term" value="F:pyridoxal phosphate binding"/>
    <property type="evidence" value="ECO:0007669"/>
    <property type="project" value="InterPro"/>
</dbReference>
<dbReference type="CDD" id="cd07377">
    <property type="entry name" value="WHTH_GntR"/>
    <property type="match status" value="1"/>
</dbReference>
<name>A0A974SLV3_9RHOO</name>
<evidence type="ECO:0000256" key="2">
    <source>
        <dbReference type="ARBA" id="ARBA00022898"/>
    </source>
</evidence>
<evidence type="ECO:0000313" key="7">
    <source>
        <dbReference type="EMBL" id="QRJ62531.1"/>
    </source>
</evidence>
<evidence type="ECO:0000313" key="8">
    <source>
        <dbReference type="Proteomes" id="UP000663444"/>
    </source>
</evidence>
<organism evidence="7 8">
    <name type="scientific">Azospira restricta</name>
    <dbReference type="NCBI Taxonomy" id="404405"/>
    <lineage>
        <taxon>Bacteria</taxon>
        <taxon>Pseudomonadati</taxon>
        <taxon>Pseudomonadota</taxon>
        <taxon>Betaproteobacteria</taxon>
        <taxon>Rhodocyclales</taxon>
        <taxon>Rhodocyclaceae</taxon>
        <taxon>Azospira</taxon>
    </lineage>
</organism>
<dbReference type="PROSITE" id="PS50949">
    <property type="entry name" value="HTH_GNTR"/>
    <property type="match status" value="1"/>
</dbReference>
<keyword evidence="2" id="KW-0663">Pyridoxal phosphate</keyword>
<protein>
    <submittedName>
        <fullName evidence="7">PLP-dependent aminotransferase family protein</fullName>
    </submittedName>
</protein>
<dbReference type="Pfam" id="PF00392">
    <property type="entry name" value="GntR"/>
    <property type="match status" value="1"/>
</dbReference>